<dbReference type="AlphaFoldDB" id="A0AAW2YR85"/>
<organism evidence="8 9">
    <name type="scientific">Acrasis kona</name>
    <dbReference type="NCBI Taxonomy" id="1008807"/>
    <lineage>
        <taxon>Eukaryota</taxon>
        <taxon>Discoba</taxon>
        <taxon>Heterolobosea</taxon>
        <taxon>Tetramitia</taxon>
        <taxon>Eutetramitia</taxon>
        <taxon>Acrasidae</taxon>
        <taxon>Acrasis</taxon>
    </lineage>
</organism>
<dbReference type="SMART" id="SM00173">
    <property type="entry name" value="RAS"/>
    <property type="match status" value="1"/>
</dbReference>
<keyword evidence="4" id="KW-0342">GTP-binding</keyword>
<dbReference type="PANTHER" id="PTHR47979">
    <property type="entry name" value="DRAB11-RELATED"/>
    <property type="match status" value="1"/>
</dbReference>
<protein>
    <submittedName>
        <fullName evidence="8">Ras-related protein Rab</fullName>
    </submittedName>
</protein>
<evidence type="ECO:0000256" key="3">
    <source>
        <dbReference type="ARBA" id="ARBA00022741"/>
    </source>
</evidence>
<dbReference type="FunFam" id="3.40.50.300:FF:000274">
    <property type="entry name" value="ras-related protein RABA5a"/>
    <property type="match status" value="1"/>
</dbReference>
<dbReference type="Pfam" id="PF00071">
    <property type="entry name" value="Ras"/>
    <property type="match status" value="1"/>
</dbReference>
<evidence type="ECO:0000256" key="7">
    <source>
        <dbReference type="ARBA" id="ARBA00023289"/>
    </source>
</evidence>
<dbReference type="InterPro" id="IPR027417">
    <property type="entry name" value="P-loop_NTPase"/>
</dbReference>
<dbReference type="GO" id="GO:0005525">
    <property type="term" value="F:GTP binding"/>
    <property type="evidence" value="ECO:0007669"/>
    <property type="project" value="UniProtKB-KW"/>
</dbReference>
<gene>
    <name evidence="8" type="ORF">AKO1_007631</name>
</gene>
<evidence type="ECO:0000313" key="9">
    <source>
        <dbReference type="Proteomes" id="UP001431209"/>
    </source>
</evidence>
<evidence type="ECO:0000256" key="6">
    <source>
        <dbReference type="ARBA" id="ARBA00023288"/>
    </source>
</evidence>
<dbReference type="SMART" id="SM00176">
    <property type="entry name" value="RAN"/>
    <property type="match status" value="1"/>
</dbReference>
<comment type="subcellular location">
    <subcellularLocation>
        <location evidence="1">Membrane</location>
        <topology evidence="1">Lipid-anchor</topology>
    </subcellularLocation>
</comment>
<name>A0AAW2YR85_9EUKA</name>
<dbReference type="SMART" id="SM00177">
    <property type="entry name" value="ARF"/>
    <property type="match status" value="1"/>
</dbReference>
<comment type="caution">
    <text evidence="8">The sequence shown here is derived from an EMBL/GenBank/DDBJ whole genome shotgun (WGS) entry which is preliminary data.</text>
</comment>
<keyword evidence="5" id="KW-0472">Membrane</keyword>
<evidence type="ECO:0000256" key="4">
    <source>
        <dbReference type="ARBA" id="ARBA00023134"/>
    </source>
</evidence>
<evidence type="ECO:0000313" key="8">
    <source>
        <dbReference type="EMBL" id="KAL0479458.1"/>
    </source>
</evidence>
<dbReference type="Proteomes" id="UP001431209">
    <property type="component" value="Unassembled WGS sequence"/>
</dbReference>
<dbReference type="SMART" id="SM00174">
    <property type="entry name" value="RHO"/>
    <property type="match status" value="1"/>
</dbReference>
<proteinExistence type="inferred from homology"/>
<dbReference type="PROSITE" id="PS51419">
    <property type="entry name" value="RAB"/>
    <property type="match status" value="1"/>
</dbReference>
<dbReference type="NCBIfam" id="TIGR00231">
    <property type="entry name" value="small_GTP"/>
    <property type="match status" value="1"/>
</dbReference>
<comment type="similarity">
    <text evidence="2">Belongs to the small GTPase superfamily. Rab family.</text>
</comment>
<dbReference type="PROSITE" id="PS51421">
    <property type="entry name" value="RAS"/>
    <property type="match status" value="1"/>
</dbReference>
<dbReference type="EMBL" id="JAOPGA020000562">
    <property type="protein sequence ID" value="KAL0479458.1"/>
    <property type="molecule type" value="Genomic_DNA"/>
</dbReference>
<evidence type="ECO:0000256" key="1">
    <source>
        <dbReference type="ARBA" id="ARBA00004635"/>
    </source>
</evidence>
<dbReference type="PRINTS" id="PR00449">
    <property type="entry name" value="RASTRNSFRMNG"/>
</dbReference>
<dbReference type="GO" id="GO:0003924">
    <property type="term" value="F:GTPase activity"/>
    <property type="evidence" value="ECO:0007669"/>
    <property type="project" value="InterPro"/>
</dbReference>
<reference evidence="8 9" key="1">
    <citation type="submission" date="2024-03" db="EMBL/GenBank/DDBJ databases">
        <title>The Acrasis kona genome and developmental transcriptomes reveal deep origins of eukaryotic multicellular pathways.</title>
        <authorList>
            <person name="Sheikh S."/>
            <person name="Fu C.-J."/>
            <person name="Brown M.W."/>
            <person name="Baldauf S.L."/>
        </authorList>
    </citation>
    <scope>NUCLEOTIDE SEQUENCE [LARGE SCALE GENOMIC DNA]</scope>
    <source>
        <strain evidence="8 9">ATCC MYA-3509</strain>
    </source>
</reference>
<keyword evidence="9" id="KW-1185">Reference proteome</keyword>
<dbReference type="SUPFAM" id="SSF52540">
    <property type="entry name" value="P-loop containing nucleoside triphosphate hydrolases"/>
    <property type="match status" value="1"/>
</dbReference>
<dbReference type="InterPro" id="IPR001806">
    <property type="entry name" value="Small_GTPase"/>
</dbReference>
<keyword evidence="6" id="KW-0449">Lipoprotein</keyword>
<evidence type="ECO:0000256" key="5">
    <source>
        <dbReference type="ARBA" id="ARBA00023136"/>
    </source>
</evidence>
<keyword evidence="3" id="KW-0547">Nucleotide-binding</keyword>
<evidence type="ECO:0000256" key="2">
    <source>
        <dbReference type="ARBA" id="ARBA00006270"/>
    </source>
</evidence>
<dbReference type="Gene3D" id="3.40.50.300">
    <property type="entry name" value="P-loop containing nucleotide triphosphate hydrolases"/>
    <property type="match status" value="1"/>
</dbReference>
<dbReference type="GO" id="GO:0016020">
    <property type="term" value="C:membrane"/>
    <property type="evidence" value="ECO:0007669"/>
    <property type="project" value="UniProtKB-SubCell"/>
</dbReference>
<dbReference type="InterPro" id="IPR005225">
    <property type="entry name" value="Small_GTP-bd"/>
</dbReference>
<accession>A0AAW2YR85</accession>
<dbReference type="SMART" id="SM00175">
    <property type="entry name" value="RAB"/>
    <property type="match status" value="1"/>
</dbReference>
<sequence length="231" mass="25826">MSLGSPHIMVRIIMIGESGVGKSNLLTRFARDEFHIDNKSTLGMEMTTKTITLPTGEICQSQIWDTAGQERFKSLAISYFRGAKGAVLVYDVTNRHSLESAREWLAEFRKYADVDAVVILVGNKCDLTSNREVETREGVEFAKQEKLLFIEASAKDSINVEQAFIEVLGRITDNTSKGRVPTKGDSSPRTFYRRDSAFINPSAEKGTTIVTIHDEKKTEETPLPNNKKCCQ</sequence>
<keyword evidence="7" id="KW-0636">Prenylation</keyword>
<dbReference type="InterPro" id="IPR050209">
    <property type="entry name" value="Rab_GTPases_membrane_traffic"/>
</dbReference>